<organism evidence="2 3">
    <name type="scientific">Triparma columacea</name>
    <dbReference type="NCBI Taxonomy" id="722753"/>
    <lineage>
        <taxon>Eukaryota</taxon>
        <taxon>Sar</taxon>
        <taxon>Stramenopiles</taxon>
        <taxon>Ochrophyta</taxon>
        <taxon>Bolidophyceae</taxon>
        <taxon>Parmales</taxon>
        <taxon>Triparmaceae</taxon>
        <taxon>Triparma</taxon>
    </lineage>
</organism>
<accession>A0A9W7GML9</accession>
<name>A0A9W7GML9_9STRA</name>
<feature type="compositionally biased region" description="Low complexity" evidence="1">
    <location>
        <begin position="158"/>
        <end position="172"/>
    </location>
</feature>
<reference evidence="3" key="1">
    <citation type="journal article" date="2023" name="Commun. Biol.">
        <title>Genome analysis of Parmales, the sister group of diatoms, reveals the evolutionary specialization of diatoms from phago-mixotrophs to photoautotrophs.</title>
        <authorList>
            <person name="Ban H."/>
            <person name="Sato S."/>
            <person name="Yoshikawa S."/>
            <person name="Yamada K."/>
            <person name="Nakamura Y."/>
            <person name="Ichinomiya M."/>
            <person name="Sato N."/>
            <person name="Blanc-Mathieu R."/>
            <person name="Endo H."/>
            <person name="Kuwata A."/>
            <person name="Ogata H."/>
        </authorList>
    </citation>
    <scope>NUCLEOTIDE SEQUENCE [LARGE SCALE GENOMIC DNA]</scope>
</reference>
<dbReference type="EMBL" id="BRYA01000353">
    <property type="protein sequence ID" value="GMI47674.1"/>
    <property type="molecule type" value="Genomic_DNA"/>
</dbReference>
<dbReference type="Proteomes" id="UP001165065">
    <property type="component" value="Unassembled WGS sequence"/>
</dbReference>
<feature type="region of interest" description="Disordered" evidence="1">
    <location>
        <begin position="139"/>
        <end position="176"/>
    </location>
</feature>
<evidence type="ECO:0000313" key="3">
    <source>
        <dbReference type="Proteomes" id="UP001165065"/>
    </source>
</evidence>
<evidence type="ECO:0000313" key="2">
    <source>
        <dbReference type="EMBL" id="GMI47674.1"/>
    </source>
</evidence>
<sequence>MKGNGGNGDDQQTELNRELNNLLHYESTLQSELSLLPTPSEFHDHTNDAIRSNLILSESAPEEEETRLISEISNLRTLSSHLSTEISDASTPTLHTQLSSDSELLAAISSPPPRSSNPPSISQIRAENALLLAAASRLTSSPSLPLPPPSSDPRTQGPLHAPSATSSSSAALPPAPSPHLSITALRIAFSQPTPTFPVSALQTAVPDDVVNWLQDMGIIELLGDGTCKLNYAPPA</sequence>
<dbReference type="OrthoDB" id="10581941at2759"/>
<comment type="caution">
    <text evidence="2">The sequence shown here is derived from an EMBL/GenBank/DDBJ whole genome shotgun (WGS) entry which is preliminary data.</text>
</comment>
<evidence type="ECO:0000256" key="1">
    <source>
        <dbReference type="SAM" id="MobiDB-lite"/>
    </source>
</evidence>
<gene>
    <name evidence="2" type="ORF">TrCOL_g5452</name>
</gene>
<dbReference type="AlphaFoldDB" id="A0A9W7GML9"/>
<protein>
    <submittedName>
        <fullName evidence="2">Uncharacterized protein</fullName>
    </submittedName>
</protein>
<keyword evidence="3" id="KW-1185">Reference proteome</keyword>
<proteinExistence type="predicted"/>